<dbReference type="EMBL" id="JAOVZB010000004">
    <property type="protein sequence ID" value="MCV2403294.1"/>
    <property type="molecule type" value="Genomic_DNA"/>
</dbReference>
<dbReference type="InterPro" id="IPR013196">
    <property type="entry name" value="HTH_11"/>
</dbReference>
<sequence>MRRADRLIKLVHFMRSRHRAITAQQIADEFSICTRTVYRDIQDLMDSGTPIVGEAGVGYMIDKQFYLPPITFDADELEAIGLGISMVRQWTDEKFAQKANEAFAKIQAVLPANLQGELQQITAYAIPSRPVLPWSVSFSDLREFIRKQQKIHINYIDEKEKTTSRDVRPLSLFFFSPVWVLATWCEKRQDFRNFRIDRIQSLTGLDEFFKDEEGKDLNTLILRETGAPLCDFNK</sequence>
<dbReference type="Gene3D" id="1.10.10.10">
    <property type="entry name" value="Winged helix-like DNA-binding domain superfamily/Winged helix DNA-binding domain"/>
    <property type="match status" value="1"/>
</dbReference>
<dbReference type="Proteomes" id="UP001209713">
    <property type="component" value="Unassembled WGS sequence"/>
</dbReference>
<reference evidence="3 4" key="1">
    <citation type="submission" date="2022-10" db="EMBL/GenBank/DDBJ databases">
        <title>Marinomonas transparenta sp. nov. and Marinomonas sargassi sp. nov., isolated from marine alga (Sargassum natans (L.) Gaillon).</title>
        <authorList>
            <person name="Wang Y."/>
        </authorList>
    </citation>
    <scope>NUCLEOTIDE SEQUENCE [LARGE SCALE GENOMIC DNA]</scope>
    <source>
        <strain evidence="3 4">C2222</strain>
    </source>
</reference>
<dbReference type="InterPro" id="IPR026881">
    <property type="entry name" value="WYL_dom"/>
</dbReference>
<dbReference type="InterPro" id="IPR036388">
    <property type="entry name" value="WH-like_DNA-bd_sf"/>
</dbReference>
<dbReference type="InterPro" id="IPR051534">
    <property type="entry name" value="CBASS_pafABC_assoc_protein"/>
</dbReference>
<feature type="domain" description="Helix-turn-helix type 11" evidence="1">
    <location>
        <begin position="6"/>
        <end position="59"/>
    </location>
</feature>
<dbReference type="PROSITE" id="PS52050">
    <property type="entry name" value="WYL"/>
    <property type="match status" value="1"/>
</dbReference>
<organism evidence="3 4">
    <name type="scientific">Marinomonas sargassi</name>
    <dbReference type="NCBI Taxonomy" id="2984494"/>
    <lineage>
        <taxon>Bacteria</taxon>
        <taxon>Pseudomonadati</taxon>
        <taxon>Pseudomonadota</taxon>
        <taxon>Gammaproteobacteria</taxon>
        <taxon>Oceanospirillales</taxon>
        <taxon>Oceanospirillaceae</taxon>
        <taxon>Marinomonas</taxon>
    </lineage>
</organism>
<dbReference type="PANTHER" id="PTHR34580">
    <property type="match status" value="1"/>
</dbReference>
<dbReference type="InterPro" id="IPR036390">
    <property type="entry name" value="WH_DNA-bd_sf"/>
</dbReference>
<dbReference type="Pfam" id="PF13280">
    <property type="entry name" value="WYL"/>
    <property type="match status" value="1"/>
</dbReference>
<feature type="domain" description="WYL" evidence="2">
    <location>
        <begin position="138"/>
        <end position="203"/>
    </location>
</feature>
<dbReference type="Pfam" id="PF08279">
    <property type="entry name" value="HTH_11"/>
    <property type="match status" value="1"/>
</dbReference>
<evidence type="ECO:0000313" key="3">
    <source>
        <dbReference type="EMBL" id="MCV2403294.1"/>
    </source>
</evidence>
<evidence type="ECO:0000259" key="2">
    <source>
        <dbReference type="Pfam" id="PF13280"/>
    </source>
</evidence>
<dbReference type="RefSeq" id="WP_263530670.1">
    <property type="nucleotide sequence ID" value="NZ_JAOVZB010000004.1"/>
</dbReference>
<name>A0ABT2YTR9_9GAMM</name>
<accession>A0ABT2YTR9</accession>
<proteinExistence type="predicted"/>
<dbReference type="PANTHER" id="PTHR34580:SF3">
    <property type="entry name" value="PROTEIN PAFB"/>
    <property type="match status" value="1"/>
</dbReference>
<dbReference type="SUPFAM" id="SSF46785">
    <property type="entry name" value="Winged helix' DNA-binding domain"/>
    <property type="match status" value="1"/>
</dbReference>
<evidence type="ECO:0000313" key="4">
    <source>
        <dbReference type="Proteomes" id="UP001209713"/>
    </source>
</evidence>
<keyword evidence="4" id="KW-1185">Reference proteome</keyword>
<comment type="caution">
    <text evidence="3">The sequence shown here is derived from an EMBL/GenBank/DDBJ whole genome shotgun (WGS) entry which is preliminary data.</text>
</comment>
<evidence type="ECO:0000259" key="1">
    <source>
        <dbReference type="Pfam" id="PF08279"/>
    </source>
</evidence>
<protein>
    <submittedName>
        <fullName evidence="3">YafY family transcriptional regulator</fullName>
    </submittedName>
</protein>
<gene>
    <name evidence="3" type="ORF">OFY17_10420</name>
</gene>